<keyword evidence="2" id="KW-0732">Signal</keyword>
<dbReference type="WBParaSite" id="SVE_0357500.1">
    <property type="protein sequence ID" value="SVE_0357500.1"/>
    <property type="gene ID" value="SVE_0357500"/>
</dbReference>
<evidence type="ECO:0000313" key="3">
    <source>
        <dbReference type="Proteomes" id="UP000035680"/>
    </source>
</evidence>
<name>A0A0K0F439_STRVS</name>
<keyword evidence="3" id="KW-1185">Reference proteome</keyword>
<feature type="signal peptide" evidence="2">
    <location>
        <begin position="1"/>
        <end position="20"/>
    </location>
</feature>
<feature type="region of interest" description="Disordered" evidence="1">
    <location>
        <begin position="238"/>
        <end position="271"/>
    </location>
</feature>
<evidence type="ECO:0000256" key="1">
    <source>
        <dbReference type="SAM" id="MobiDB-lite"/>
    </source>
</evidence>
<feature type="chain" id="PRO_5005329386" evidence="2">
    <location>
        <begin position="21"/>
        <end position="463"/>
    </location>
</feature>
<reference evidence="4" key="2">
    <citation type="submission" date="2015-08" db="UniProtKB">
        <authorList>
            <consortium name="WormBaseParasite"/>
        </authorList>
    </citation>
    <scope>IDENTIFICATION</scope>
</reference>
<protein>
    <submittedName>
        <fullName evidence="4">Apple domain-containing protein</fullName>
    </submittedName>
</protein>
<dbReference type="SUPFAM" id="SSF57414">
    <property type="entry name" value="Hairpin loop containing domain-like"/>
    <property type="match status" value="1"/>
</dbReference>
<dbReference type="AlphaFoldDB" id="A0A0K0F439"/>
<sequence length="463" mass="52259">MRPMYASLLLIVLLSYRVLTQELSVKPAETKMFAAPISISSNAIEIDGEKKRLFKIGAARDGIQKAILDEVQPSQVVDDISDFNEDNTIFGAYDEEIVEPVKEAPIFIPKLYRGDKDEPTTTTTTTTTTRRPITVRTTTRQIITTRSTTFAPHTTARFIPNNRVSQINQIPKSIQPSRNILPVQPPQQTINRQAIHPQIAPSQQQFPFRQNLRPQPVLQTRTGFSTSHPRLIVTSRPTTTQRPQTFPTLPPTTSRPSRPFIPQQPHPRTSQNLRTGVCRASIFYLTSAPSSQDLQTQFTHFAVVVSVDQCARTCHEFNCAAAIYDSSTRHCQFVPSTAFSIREGQCPNWPNPLYKNNVVGLNSIRISCVTCQRRRRNFQRIRGMSRGFGLTNRRQPTTLQTTRFIPQTPNRRVIPTNNNNPSIRLNGVILRQPTSHAISSSEMEKFLSESIITKESQSSEIVV</sequence>
<organism evidence="3 4">
    <name type="scientific">Strongyloides venezuelensis</name>
    <name type="common">Threadworm</name>
    <dbReference type="NCBI Taxonomy" id="75913"/>
    <lineage>
        <taxon>Eukaryota</taxon>
        <taxon>Metazoa</taxon>
        <taxon>Ecdysozoa</taxon>
        <taxon>Nematoda</taxon>
        <taxon>Chromadorea</taxon>
        <taxon>Rhabditida</taxon>
        <taxon>Tylenchina</taxon>
        <taxon>Panagrolaimomorpha</taxon>
        <taxon>Strongyloidoidea</taxon>
        <taxon>Strongyloididae</taxon>
        <taxon>Strongyloides</taxon>
    </lineage>
</organism>
<feature type="compositionally biased region" description="Low complexity" evidence="1">
    <location>
        <begin position="238"/>
        <end position="261"/>
    </location>
</feature>
<evidence type="ECO:0000256" key="2">
    <source>
        <dbReference type="SAM" id="SignalP"/>
    </source>
</evidence>
<reference evidence="3" key="1">
    <citation type="submission" date="2014-07" db="EMBL/GenBank/DDBJ databases">
        <authorList>
            <person name="Martin A.A"/>
            <person name="De Silva N."/>
        </authorList>
    </citation>
    <scope>NUCLEOTIDE SEQUENCE</scope>
</reference>
<evidence type="ECO:0000313" key="4">
    <source>
        <dbReference type="WBParaSite" id="SVE_0357500.1"/>
    </source>
</evidence>
<accession>A0A0K0F439</accession>
<dbReference type="Proteomes" id="UP000035680">
    <property type="component" value="Unassembled WGS sequence"/>
</dbReference>
<proteinExistence type="predicted"/>